<protein>
    <submittedName>
        <fullName evidence="1">Uncharacterized protein DUF3231</fullName>
    </submittedName>
</protein>
<proteinExistence type="predicted"/>
<dbReference type="EMBL" id="QGTW01000005">
    <property type="protein sequence ID" value="PWW28927.1"/>
    <property type="molecule type" value="Genomic_DNA"/>
</dbReference>
<organism evidence="1 2">
    <name type="scientific">Cytobacillus oceanisediminis</name>
    <dbReference type="NCBI Taxonomy" id="665099"/>
    <lineage>
        <taxon>Bacteria</taxon>
        <taxon>Bacillati</taxon>
        <taxon>Bacillota</taxon>
        <taxon>Bacilli</taxon>
        <taxon>Bacillales</taxon>
        <taxon>Bacillaceae</taxon>
        <taxon>Cytobacillus</taxon>
    </lineage>
</organism>
<dbReference type="InterPro" id="IPR021617">
    <property type="entry name" value="DUF3231"/>
</dbReference>
<dbReference type="Proteomes" id="UP000247150">
    <property type="component" value="Unassembled WGS sequence"/>
</dbReference>
<sequence>MGSKHIRLTSAEVTSLWTSYMNESAIKCKYMYLLSKVKDEEIRPLVQQALDITQGNLTTLKEIFNNEKYPIPHGFSSNQDVDVSAPSLYSDLYVLNYLHMAAQIALQGYSLNLSLAVRKDVYSYFNECIAQLTTFLREVKELLLSEGLYIKSPFLPMPDNIDFVKRQSFLTGFLGEKRPLLGIEITNLYNNFQRNAFGVATLIGFSQVAQSKEVVNFLVRGKEIAKKHCEYFGLVLAEDDIPVPSTWDTEVTESTVPTFSEKLMMFYTTGLIALSVGYYGASMGMSPRRDLGVLYGRLSAEILIYAEDGANIMIKNGWLEQPPKAPDRDELIKKD</sequence>
<dbReference type="RefSeq" id="WP_110064958.1">
    <property type="nucleotide sequence ID" value="NZ_QGTW01000005.1"/>
</dbReference>
<dbReference type="OrthoDB" id="1675670at2"/>
<reference evidence="1 2" key="1">
    <citation type="submission" date="2018-05" db="EMBL/GenBank/DDBJ databases">
        <title>Freshwater and sediment microbial communities from various areas in North America, analyzing microbe dynamics in response to fracking.</title>
        <authorList>
            <person name="Lamendella R."/>
        </authorList>
    </citation>
    <scope>NUCLEOTIDE SEQUENCE [LARGE SCALE GENOMIC DNA]</scope>
    <source>
        <strain evidence="1 2">15_TX</strain>
    </source>
</reference>
<evidence type="ECO:0000313" key="2">
    <source>
        <dbReference type="Proteomes" id="UP000247150"/>
    </source>
</evidence>
<dbReference type="AlphaFoldDB" id="A0A2V2ZXT9"/>
<dbReference type="Gene3D" id="1.20.1260.10">
    <property type="match status" value="2"/>
</dbReference>
<dbReference type="Pfam" id="PF11553">
    <property type="entry name" value="DUF3231"/>
    <property type="match status" value="2"/>
</dbReference>
<dbReference type="InterPro" id="IPR012347">
    <property type="entry name" value="Ferritin-like"/>
</dbReference>
<evidence type="ECO:0000313" key="1">
    <source>
        <dbReference type="EMBL" id="PWW28927.1"/>
    </source>
</evidence>
<accession>A0A2V2ZXT9</accession>
<comment type="caution">
    <text evidence="1">The sequence shown here is derived from an EMBL/GenBank/DDBJ whole genome shotgun (WGS) entry which is preliminary data.</text>
</comment>
<name>A0A2V2ZXT9_9BACI</name>
<gene>
    <name evidence="1" type="ORF">DFO73_105164</name>
</gene>